<dbReference type="SUPFAM" id="SSF51261">
    <property type="entry name" value="Duplicated hybrid motif"/>
    <property type="match status" value="1"/>
</dbReference>
<organism evidence="8 9">
    <name type="scientific">Harryflintia acetispora</name>
    <dbReference type="NCBI Taxonomy" id="1849041"/>
    <lineage>
        <taxon>Bacteria</taxon>
        <taxon>Bacillati</taxon>
        <taxon>Bacillota</taxon>
        <taxon>Clostridia</taxon>
        <taxon>Eubacteriales</taxon>
        <taxon>Oscillospiraceae</taxon>
        <taxon>Harryflintia</taxon>
    </lineage>
</organism>
<keyword evidence="9" id="KW-1185">Reference proteome</keyword>
<comment type="subcellular location">
    <subcellularLocation>
        <location evidence="1">Cytoplasm</location>
    </subcellularLocation>
</comment>
<accession>A0A9X8UJJ4</accession>
<evidence type="ECO:0000256" key="5">
    <source>
        <dbReference type="ARBA" id="ARBA00022683"/>
    </source>
</evidence>
<dbReference type="GO" id="GO:0009401">
    <property type="term" value="P:phosphoenolpyruvate-dependent sugar phosphotransferase system"/>
    <property type="evidence" value="ECO:0007669"/>
    <property type="project" value="UniProtKB-KW"/>
</dbReference>
<evidence type="ECO:0000256" key="6">
    <source>
        <dbReference type="ARBA" id="ARBA00022777"/>
    </source>
</evidence>
<dbReference type="NCBIfam" id="TIGR00830">
    <property type="entry name" value="PTBA"/>
    <property type="match status" value="1"/>
</dbReference>
<sequence>MMGEMFGKLKDMFGFGESGLVIQAPLEGEAVPISEVGDPTFSQEILGKGVAIRPGKGRIVAPADGTIETMFDTGHAVSLTSDDGVEILIHVGLDTVGLKGQFYTAHVKNGQRVQKGELLIEFDIAGITGAGYDVITPVVICNSDAYAGFEPLPGAHVGELDDLIRLKK</sequence>
<dbReference type="EMBL" id="SLUK01000004">
    <property type="protein sequence ID" value="TCL43747.1"/>
    <property type="molecule type" value="Genomic_DNA"/>
</dbReference>
<proteinExistence type="predicted"/>
<dbReference type="Gene3D" id="2.70.70.10">
    <property type="entry name" value="Glucose Permease (Domain IIA)"/>
    <property type="match status" value="1"/>
</dbReference>
<evidence type="ECO:0000259" key="7">
    <source>
        <dbReference type="PROSITE" id="PS51093"/>
    </source>
</evidence>
<evidence type="ECO:0000256" key="3">
    <source>
        <dbReference type="ARBA" id="ARBA00022597"/>
    </source>
</evidence>
<keyword evidence="4" id="KW-0808">Transferase</keyword>
<dbReference type="Proteomes" id="UP000294682">
    <property type="component" value="Unassembled WGS sequence"/>
</dbReference>
<evidence type="ECO:0000256" key="1">
    <source>
        <dbReference type="ARBA" id="ARBA00004496"/>
    </source>
</evidence>
<evidence type="ECO:0000256" key="2">
    <source>
        <dbReference type="ARBA" id="ARBA00022448"/>
    </source>
</evidence>
<evidence type="ECO:0000256" key="4">
    <source>
        <dbReference type="ARBA" id="ARBA00022679"/>
    </source>
</evidence>
<reference evidence="8 9" key="1">
    <citation type="submission" date="2019-03" db="EMBL/GenBank/DDBJ databases">
        <title>Genomic Encyclopedia of Type Strains, Phase IV (KMG-IV): sequencing the most valuable type-strain genomes for metagenomic binning, comparative biology and taxonomic classification.</title>
        <authorList>
            <person name="Goeker M."/>
        </authorList>
    </citation>
    <scope>NUCLEOTIDE SEQUENCE [LARGE SCALE GENOMIC DNA]</scope>
    <source>
        <strain evidence="8 9">DSM 100433</strain>
    </source>
</reference>
<keyword evidence="5" id="KW-0598">Phosphotransferase system</keyword>
<keyword evidence="3" id="KW-0762">Sugar transport</keyword>
<dbReference type="GO" id="GO:0016301">
    <property type="term" value="F:kinase activity"/>
    <property type="evidence" value="ECO:0007669"/>
    <property type="project" value="UniProtKB-KW"/>
</dbReference>
<dbReference type="GO" id="GO:0005737">
    <property type="term" value="C:cytoplasm"/>
    <property type="evidence" value="ECO:0007669"/>
    <property type="project" value="UniProtKB-SubCell"/>
</dbReference>
<evidence type="ECO:0000313" key="8">
    <source>
        <dbReference type="EMBL" id="TCL43747.1"/>
    </source>
</evidence>
<gene>
    <name evidence="8" type="ORF">EDD78_10485</name>
</gene>
<dbReference type="PANTHER" id="PTHR45008">
    <property type="entry name" value="PTS SYSTEM GLUCOSE-SPECIFIC EIIA COMPONENT"/>
    <property type="match status" value="1"/>
</dbReference>
<dbReference type="InterPro" id="IPR050890">
    <property type="entry name" value="PTS_EIIA_component"/>
</dbReference>
<dbReference type="PANTHER" id="PTHR45008:SF1">
    <property type="entry name" value="PTS SYSTEM GLUCOSE-SPECIFIC EIIA COMPONENT"/>
    <property type="match status" value="1"/>
</dbReference>
<name>A0A9X8UJJ4_9FIRM</name>
<feature type="domain" description="PTS EIIA type-1" evidence="7">
    <location>
        <begin position="38"/>
        <end position="142"/>
    </location>
</feature>
<dbReference type="FunFam" id="2.70.70.10:FF:000001">
    <property type="entry name" value="PTS system glucose-specific IIA component"/>
    <property type="match status" value="1"/>
</dbReference>
<dbReference type="PROSITE" id="PS00371">
    <property type="entry name" value="PTS_EIIA_TYPE_1_HIS"/>
    <property type="match status" value="1"/>
</dbReference>
<keyword evidence="6" id="KW-0418">Kinase</keyword>
<keyword evidence="2" id="KW-0813">Transport</keyword>
<dbReference type="PROSITE" id="PS51093">
    <property type="entry name" value="PTS_EIIA_TYPE_1"/>
    <property type="match status" value="1"/>
</dbReference>
<dbReference type="InterPro" id="IPR001127">
    <property type="entry name" value="PTS_EIIA_1_perm"/>
</dbReference>
<dbReference type="Pfam" id="PF00358">
    <property type="entry name" value="PTS_EIIA_1"/>
    <property type="match status" value="1"/>
</dbReference>
<dbReference type="AlphaFoldDB" id="A0A9X8UJJ4"/>
<evidence type="ECO:0000313" key="9">
    <source>
        <dbReference type="Proteomes" id="UP000294682"/>
    </source>
</evidence>
<comment type="caution">
    <text evidence="8">The sequence shown here is derived from an EMBL/GenBank/DDBJ whole genome shotgun (WGS) entry which is preliminary data.</text>
</comment>
<protein>
    <submittedName>
        <fullName evidence="8">PTS system IIA component (Glc family)</fullName>
    </submittedName>
</protein>
<dbReference type="InterPro" id="IPR011055">
    <property type="entry name" value="Dup_hybrid_motif"/>
</dbReference>